<name>K9WDD7_9CYAN</name>
<dbReference type="HOGENOM" id="CLU_1359108_0_0_3"/>
<reference evidence="1 2" key="1">
    <citation type="submission" date="2012-06" db="EMBL/GenBank/DDBJ databases">
        <title>Finished chromosome of genome of Microcoleus sp. PCC 7113.</title>
        <authorList>
            <consortium name="US DOE Joint Genome Institute"/>
            <person name="Gugger M."/>
            <person name="Coursin T."/>
            <person name="Rippka R."/>
            <person name="Tandeau De Marsac N."/>
            <person name="Huntemann M."/>
            <person name="Wei C.-L."/>
            <person name="Han J."/>
            <person name="Detter J.C."/>
            <person name="Han C."/>
            <person name="Tapia R."/>
            <person name="Chen A."/>
            <person name="Kyrpides N."/>
            <person name="Mavromatis K."/>
            <person name="Markowitz V."/>
            <person name="Szeto E."/>
            <person name="Ivanova N."/>
            <person name="Pagani I."/>
            <person name="Pati A."/>
            <person name="Goodwin L."/>
            <person name="Nordberg H.P."/>
            <person name="Cantor M.N."/>
            <person name="Hua S.X."/>
            <person name="Woyke T."/>
            <person name="Kerfeld C.A."/>
        </authorList>
    </citation>
    <scope>NUCLEOTIDE SEQUENCE [LARGE SCALE GENOMIC DNA]</scope>
    <source>
        <strain evidence="1 2">PCC 7113</strain>
    </source>
</reference>
<gene>
    <name evidence="1" type="ORF">Mic7113_2436</name>
</gene>
<protein>
    <submittedName>
        <fullName evidence="1">Uncharacterized protein</fullName>
    </submittedName>
</protein>
<sequence>MGTQLISFRLKDEEVALLMQYASSEENASLTAQRVIRQLLGTQEIPSDKLTSLLIQVNELREQVKSVKIFIGETIDERLEDVDKLVDEAVHQQMPAELLQARGRFDKFEQRLDKYFEILRASGQLPAPKKRRSEVPMEPLHPSDLAQRLINPKTGSPYSPSAISRQKDRVNFPFWSEARDPQGIPWEYDPNDGLFYPLQPF</sequence>
<dbReference type="AlphaFoldDB" id="K9WDD7"/>
<dbReference type="RefSeq" id="WP_015182387.1">
    <property type="nucleotide sequence ID" value="NC_019738.1"/>
</dbReference>
<dbReference type="KEGG" id="mic:Mic7113_2436"/>
<dbReference type="OrthoDB" id="490216at2"/>
<proteinExistence type="predicted"/>
<dbReference type="Proteomes" id="UP000010471">
    <property type="component" value="Chromosome"/>
</dbReference>
<keyword evidence="2" id="KW-1185">Reference proteome</keyword>
<evidence type="ECO:0000313" key="1">
    <source>
        <dbReference type="EMBL" id="AFZ18238.1"/>
    </source>
</evidence>
<accession>K9WDD7</accession>
<organism evidence="1 2">
    <name type="scientific">Allocoleopsis franciscana PCC 7113</name>
    <dbReference type="NCBI Taxonomy" id="1173027"/>
    <lineage>
        <taxon>Bacteria</taxon>
        <taxon>Bacillati</taxon>
        <taxon>Cyanobacteriota</taxon>
        <taxon>Cyanophyceae</taxon>
        <taxon>Coleofasciculales</taxon>
        <taxon>Coleofasciculaceae</taxon>
        <taxon>Allocoleopsis</taxon>
        <taxon>Allocoleopsis franciscana</taxon>
    </lineage>
</organism>
<evidence type="ECO:0000313" key="2">
    <source>
        <dbReference type="Proteomes" id="UP000010471"/>
    </source>
</evidence>
<dbReference type="EMBL" id="CP003630">
    <property type="protein sequence ID" value="AFZ18238.1"/>
    <property type="molecule type" value="Genomic_DNA"/>
</dbReference>